<dbReference type="STRING" id="608506.COB47_0801"/>
<dbReference type="PANTHER" id="PTHR30408">
    <property type="entry name" value="TYPE-1 RESTRICTION ENZYME ECOKI SPECIFICITY PROTEIN"/>
    <property type="match status" value="1"/>
</dbReference>
<dbReference type="InterPro" id="IPR000055">
    <property type="entry name" value="Restrct_endonuc_typeI_TRD"/>
</dbReference>
<dbReference type="SUPFAM" id="SSF116734">
    <property type="entry name" value="DNA methylase specificity domain"/>
    <property type="match status" value="2"/>
</dbReference>
<feature type="domain" description="Type I restriction modification DNA specificity" evidence="4">
    <location>
        <begin position="244"/>
        <end position="428"/>
    </location>
</feature>
<evidence type="ECO:0000259" key="4">
    <source>
        <dbReference type="Pfam" id="PF01420"/>
    </source>
</evidence>
<dbReference type="InterPro" id="IPR052021">
    <property type="entry name" value="Type-I_RS_S_subunit"/>
</dbReference>
<dbReference type="KEGG" id="cob:COB47_0801"/>
<dbReference type="InterPro" id="IPR044946">
    <property type="entry name" value="Restrct_endonuc_typeI_TRD_sf"/>
</dbReference>
<dbReference type="AlphaFoldDB" id="D9TJD1"/>
<gene>
    <name evidence="5" type="ordered locus">COB47_0801</name>
</gene>
<accession>D9TJD1</accession>
<comment type="similarity">
    <text evidence="1">Belongs to the type-I restriction system S methylase family.</text>
</comment>
<dbReference type="REBASE" id="27440">
    <property type="entry name" value="S.CobOBORF799P"/>
</dbReference>
<keyword evidence="6" id="KW-1185">Reference proteome</keyword>
<keyword evidence="3" id="KW-0238">DNA-binding</keyword>
<dbReference type="GO" id="GO:0009307">
    <property type="term" value="P:DNA restriction-modification system"/>
    <property type="evidence" value="ECO:0007669"/>
    <property type="project" value="UniProtKB-KW"/>
</dbReference>
<evidence type="ECO:0000256" key="3">
    <source>
        <dbReference type="ARBA" id="ARBA00023125"/>
    </source>
</evidence>
<dbReference type="PANTHER" id="PTHR30408:SF12">
    <property type="entry name" value="TYPE I RESTRICTION ENZYME MJAVIII SPECIFICITY SUBUNIT"/>
    <property type="match status" value="1"/>
</dbReference>
<dbReference type="GO" id="GO:0003677">
    <property type="term" value="F:DNA binding"/>
    <property type="evidence" value="ECO:0007669"/>
    <property type="project" value="UniProtKB-KW"/>
</dbReference>
<dbReference type="OrthoDB" id="9811611at2"/>
<dbReference type="eggNOG" id="COG0732">
    <property type="taxonomic scope" value="Bacteria"/>
</dbReference>
<dbReference type="Proteomes" id="UP000000347">
    <property type="component" value="Chromosome"/>
</dbReference>
<reference evidence="5 6" key="1">
    <citation type="journal article" date="2010" name="J. Bacteriol.">
        <title>Complete genome sequence of the cellulolytic thermophile Caldicellulosiruptor obsidiansis OB47T.</title>
        <authorList>
            <person name="Elkins J.G."/>
            <person name="Lochner A."/>
            <person name="Hamilton-Brehm S.D."/>
            <person name="Davenport K.W."/>
            <person name="Podar M."/>
            <person name="Brown S.D."/>
            <person name="Land M.L."/>
            <person name="Hauser L.J."/>
            <person name="Klingeman D.M."/>
            <person name="Raman B."/>
            <person name="Goodwin L.A."/>
            <person name="Tapia R."/>
            <person name="Meincke L.J."/>
            <person name="Detter J.C."/>
            <person name="Bruce D.C."/>
            <person name="Han C.S."/>
            <person name="Palumbo A.V."/>
            <person name="Cottingham R.W."/>
            <person name="Keller M."/>
            <person name="Graham D.E."/>
        </authorList>
    </citation>
    <scope>NUCLEOTIDE SEQUENCE [LARGE SCALE GENOMIC DNA]</scope>
    <source>
        <strain evidence="6">ATCC BAA-2073 / strain OB47</strain>
    </source>
</reference>
<evidence type="ECO:0000256" key="1">
    <source>
        <dbReference type="ARBA" id="ARBA00010923"/>
    </source>
</evidence>
<dbReference type="RefSeq" id="WP_013290116.1">
    <property type="nucleotide sequence ID" value="NC_014392.1"/>
</dbReference>
<dbReference type="Gene3D" id="3.90.220.20">
    <property type="entry name" value="DNA methylase specificity domains"/>
    <property type="match status" value="2"/>
</dbReference>
<sequence length="457" mass="52056">MGHNGVIKGSDGGNVKVANNAEFPKEWTIVSLERDCVLISGLRPKGGASDEGIPSLGGEHITLDGRINFSDVNAKYIPEKFFKIMTKGKAEENDILINKDGANTGKVAILKKKFYKDIAINEHLFILRSKKLFVQQYLFYWLFSRFGQKQITDRITGSAQPGLSSTFIKNFLVPRPPLSEQRKIAEILETIDNAIEKTDAIIEKYKRIKQGLMQDLLTKGIDENWQIRNEKTHKFKDSLLGRIPEEWKVVKLKDVADIRLSNVDKKTDLKGKIIQLCNYLEVYQNDYIIKGMNFMHASATNNEIKKFKISKGDVIITKDSEEYNDIAKPAYVRDEIENLICGYHLALIKPLNNINGLFLSKVLSFRNVNIYFQQRANGITRFGLTKETITGAIIPLPLIPEQERIATILSQIDEVIEKEQAYKEKLERIKKGLMEDLLTGKVRVNHLLIEEEGKDDN</sequence>
<keyword evidence="2" id="KW-0680">Restriction system</keyword>
<evidence type="ECO:0000313" key="6">
    <source>
        <dbReference type="Proteomes" id="UP000000347"/>
    </source>
</evidence>
<dbReference type="EMBL" id="CP002164">
    <property type="protein sequence ID" value="ADL42113.1"/>
    <property type="molecule type" value="Genomic_DNA"/>
</dbReference>
<dbReference type="Pfam" id="PF01420">
    <property type="entry name" value="Methylase_S"/>
    <property type="match status" value="2"/>
</dbReference>
<name>D9TJD1_CALOO</name>
<proteinExistence type="inferred from homology"/>
<evidence type="ECO:0000313" key="5">
    <source>
        <dbReference type="EMBL" id="ADL42113.1"/>
    </source>
</evidence>
<dbReference type="HOGENOM" id="CLU_021095_10_0_9"/>
<evidence type="ECO:0000256" key="2">
    <source>
        <dbReference type="ARBA" id="ARBA00022747"/>
    </source>
</evidence>
<dbReference type="Gene3D" id="1.10.287.1120">
    <property type="entry name" value="Bipartite methylase S protein"/>
    <property type="match status" value="1"/>
</dbReference>
<protein>
    <submittedName>
        <fullName evidence="5">Restriction modification system DNA specificity domain</fullName>
    </submittedName>
</protein>
<organism evidence="5 6">
    <name type="scientific">Caldicellulosiruptor obsidiansis (strain ATCC BAA-2073 / JCM 16842 / OB47)</name>
    <dbReference type="NCBI Taxonomy" id="608506"/>
    <lineage>
        <taxon>Bacteria</taxon>
        <taxon>Bacillati</taxon>
        <taxon>Bacillota</taxon>
        <taxon>Bacillota incertae sedis</taxon>
        <taxon>Caldicellulosiruptorales</taxon>
        <taxon>Caldicellulosiruptoraceae</taxon>
        <taxon>Caldicellulosiruptor</taxon>
    </lineage>
</organism>
<feature type="domain" description="Type I restriction modification DNA specificity" evidence="4">
    <location>
        <begin position="91"/>
        <end position="198"/>
    </location>
</feature>